<accession>A0A8A0RLV8</accession>
<dbReference type="InterPro" id="IPR017695">
    <property type="entry name" value="Se-dep_Mo_hydrolase_YqeB"/>
</dbReference>
<dbReference type="EMBL" id="CP059066">
    <property type="protein sequence ID" value="QSQ08882.1"/>
    <property type="molecule type" value="Genomic_DNA"/>
</dbReference>
<dbReference type="NCBIfam" id="TIGR03309">
    <property type="entry name" value="matur_yqeB"/>
    <property type="match status" value="1"/>
</dbReference>
<sequence length="273" mass="29558">MSIFKNWGKPRVLIRGAGDIATGIGHRLFRCGFEVMMTEIASPTCIRRKVAFSEAVYDGMTQVEGINSVLVRDPEEAVLQAKSGYIPILIDPEARCREELKPQVLVDAILAKKNLGTFKEMAPIVIGVGPGFLAGNDCHAVVETMRGHNLGRVILDGEAEKNTGVPGDIIGFSRERVIYADRSGTLNLIKDIGDMVEEKEAVAEIDGDPVFSPIRGVLRGIIRDGLHVNKGMKIGDVDPRGAAENCFTISDKARAVAGGVLEAVLFFMNQILN</sequence>
<dbReference type="KEGG" id="kme:H0A61_01233"/>
<dbReference type="AlphaFoldDB" id="A0A8A0RLV8"/>
<reference evidence="1" key="1">
    <citation type="submission" date="2020-07" db="EMBL/GenBank/DDBJ databases">
        <title>Koleobacter methoxysyntrophicus gen. nov., sp. nov., a novel anaerobic bacterium isolated from deep subsurface oil field and proposal of Koleobacterales ord. nov. in the phylum Firmicutes.</title>
        <authorList>
            <person name="Sakamoto S."/>
            <person name="Tamaki H."/>
        </authorList>
    </citation>
    <scope>NUCLEOTIDE SEQUENCE</scope>
    <source>
        <strain evidence="1">NRmbB1</strain>
    </source>
</reference>
<protein>
    <recommendedName>
        <fullName evidence="3">EF2563 family selenium-dependent molybdenum hydroxylase system protein</fullName>
    </recommendedName>
</protein>
<dbReference type="Proteomes" id="UP000662904">
    <property type="component" value="Chromosome"/>
</dbReference>
<name>A0A8A0RLV8_9FIRM</name>
<organism evidence="1 2">
    <name type="scientific">Koleobacter methoxysyntrophicus</name>
    <dbReference type="NCBI Taxonomy" id="2751313"/>
    <lineage>
        <taxon>Bacteria</taxon>
        <taxon>Bacillati</taxon>
        <taxon>Bacillota</taxon>
        <taxon>Clostridia</taxon>
        <taxon>Koleobacterales</taxon>
        <taxon>Koleobacteraceae</taxon>
        <taxon>Koleobacter</taxon>
    </lineage>
</organism>
<dbReference type="RefSeq" id="WP_206709081.1">
    <property type="nucleotide sequence ID" value="NZ_CP059066.1"/>
</dbReference>
<proteinExistence type="predicted"/>
<evidence type="ECO:0000313" key="2">
    <source>
        <dbReference type="Proteomes" id="UP000662904"/>
    </source>
</evidence>
<evidence type="ECO:0000313" key="1">
    <source>
        <dbReference type="EMBL" id="QSQ08882.1"/>
    </source>
</evidence>
<gene>
    <name evidence="1" type="ORF">H0A61_01233</name>
</gene>
<evidence type="ECO:0008006" key="3">
    <source>
        <dbReference type="Google" id="ProtNLM"/>
    </source>
</evidence>
<keyword evidence="2" id="KW-1185">Reference proteome</keyword>